<dbReference type="InterPro" id="IPR046439">
    <property type="entry name" value="ZF_RZ_dom"/>
</dbReference>
<evidence type="ECO:0000256" key="5">
    <source>
        <dbReference type="ARBA" id="ARBA00022771"/>
    </source>
</evidence>
<dbReference type="SUPFAM" id="SSF52540">
    <property type="entry name" value="P-loop containing nucleoside triphosphate hydrolases"/>
    <property type="match status" value="1"/>
</dbReference>
<keyword evidence="8" id="KW-0391">Immunity</keyword>
<evidence type="ECO:0000256" key="6">
    <source>
        <dbReference type="ARBA" id="ARBA00022806"/>
    </source>
</evidence>
<dbReference type="Gene3D" id="3.40.50.300">
    <property type="entry name" value="P-loop containing nucleotide triphosphate hydrolases"/>
    <property type="match status" value="2"/>
</dbReference>
<reference evidence="14 15" key="1">
    <citation type="submission" date="2016-04" db="EMBL/GenBank/DDBJ databases">
        <title>A degradative enzymes factory behind the ericoid mycorrhizal symbiosis.</title>
        <authorList>
            <consortium name="DOE Joint Genome Institute"/>
            <person name="Martino E."/>
            <person name="Morin E."/>
            <person name="Grelet G."/>
            <person name="Kuo A."/>
            <person name="Kohler A."/>
            <person name="Daghino S."/>
            <person name="Barry K."/>
            <person name="Choi C."/>
            <person name="Cichocki N."/>
            <person name="Clum A."/>
            <person name="Copeland A."/>
            <person name="Hainaut M."/>
            <person name="Haridas S."/>
            <person name="Labutti K."/>
            <person name="Lindquist E."/>
            <person name="Lipzen A."/>
            <person name="Khouja H.-R."/>
            <person name="Murat C."/>
            <person name="Ohm R."/>
            <person name="Olson A."/>
            <person name="Spatafora J."/>
            <person name="Veneault-Fourrey C."/>
            <person name="Henrissat B."/>
            <person name="Grigoriev I."/>
            <person name="Martin F."/>
            <person name="Perotto S."/>
        </authorList>
    </citation>
    <scope>NUCLEOTIDE SEQUENCE [LARGE SCALE GENOMIC DNA]</scope>
    <source>
        <strain evidence="14 15">F</strain>
    </source>
</reference>
<dbReference type="GO" id="GO:0031048">
    <property type="term" value="P:regulatory ncRNA-mediated heterochromatin formation"/>
    <property type="evidence" value="ECO:0007669"/>
    <property type="project" value="TreeGrafter"/>
</dbReference>
<evidence type="ECO:0000256" key="11">
    <source>
        <dbReference type="SAM" id="MobiDB-lite"/>
    </source>
</evidence>
<protein>
    <submittedName>
        <fullName evidence="14">NFX1-type zinc finger-containing protein 1</fullName>
    </submittedName>
</protein>
<accession>A0A2J6R1M9</accession>
<evidence type="ECO:0000256" key="3">
    <source>
        <dbReference type="ARBA" id="ARBA00022723"/>
    </source>
</evidence>
<dbReference type="Pfam" id="PF18044">
    <property type="entry name" value="zf-CCCH_4"/>
    <property type="match status" value="1"/>
</dbReference>
<dbReference type="Pfam" id="PF13086">
    <property type="entry name" value="AAA_11"/>
    <property type="match status" value="1"/>
</dbReference>
<dbReference type="GO" id="GO:0031380">
    <property type="term" value="C:nuclear RNA-directed RNA polymerase complex"/>
    <property type="evidence" value="ECO:0007669"/>
    <property type="project" value="TreeGrafter"/>
</dbReference>
<dbReference type="InterPro" id="IPR047187">
    <property type="entry name" value="SF1_C_Upf1"/>
</dbReference>
<feature type="zinc finger region" description="C3H1-type" evidence="9">
    <location>
        <begin position="61"/>
        <end position="89"/>
    </location>
</feature>
<dbReference type="SUPFAM" id="SSF90229">
    <property type="entry name" value="CCCH zinc finger"/>
    <property type="match status" value="1"/>
</dbReference>
<feature type="coiled-coil region" evidence="10">
    <location>
        <begin position="1665"/>
        <end position="1692"/>
    </location>
</feature>
<dbReference type="Pfam" id="PF20173">
    <property type="entry name" value="ZnF_RZ-type"/>
    <property type="match status" value="1"/>
</dbReference>
<organism evidence="14 15">
    <name type="scientific">Hyaloscypha variabilis (strain UAMH 11265 / GT02V1 / F)</name>
    <name type="common">Meliniomyces variabilis</name>
    <dbReference type="NCBI Taxonomy" id="1149755"/>
    <lineage>
        <taxon>Eukaryota</taxon>
        <taxon>Fungi</taxon>
        <taxon>Dikarya</taxon>
        <taxon>Ascomycota</taxon>
        <taxon>Pezizomycotina</taxon>
        <taxon>Leotiomycetes</taxon>
        <taxon>Helotiales</taxon>
        <taxon>Hyaloscyphaceae</taxon>
        <taxon>Hyaloscypha</taxon>
        <taxon>Hyaloscypha variabilis</taxon>
    </lineage>
</organism>
<dbReference type="SMART" id="SM00356">
    <property type="entry name" value="ZnF_C3H1"/>
    <property type="match status" value="1"/>
</dbReference>
<gene>
    <name evidence="14" type="ORF">L207DRAFT_640198</name>
</gene>
<dbReference type="InterPro" id="IPR000571">
    <property type="entry name" value="Znf_CCCH"/>
</dbReference>
<evidence type="ECO:0000256" key="10">
    <source>
        <dbReference type="SAM" id="Coils"/>
    </source>
</evidence>
<feature type="coiled-coil region" evidence="10">
    <location>
        <begin position="1885"/>
        <end position="1930"/>
    </location>
</feature>
<evidence type="ECO:0000259" key="13">
    <source>
        <dbReference type="PROSITE" id="PS51981"/>
    </source>
</evidence>
<evidence type="ECO:0000313" key="15">
    <source>
        <dbReference type="Proteomes" id="UP000235786"/>
    </source>
</evidence>
<keyword evidence="5 9" id="KW-0863">Zinc-finger</keyword>
<dbReference type="InterPro" id="IPR041679">
    <property type="entry name" value="DNA2/NAM7-like_C"/>
</dbReference>
<dbReference type="EMBL" id="KZ613959">
    <property type="protein sequence ID" value="PMD32417.1"/>
    <property type="molecule type" value="Genomic_DNA"/>
</dbReference>
<feature type="region of interest" description="Disordered" evidence="11">
    <location>
        <begin position="1"/>
        <end position="63"/>
    </location>
</feature>
<feature type="compositionally biased region" description="Gly residues" evidence="11">
    <location>
        <begin position="12"/>
        <end position="33"/>
    </location>
</feature>
<dbReference type="GO" id="GO:0004386">
    <property type="term" value="F:helicase activity"/>
    <property type="evidence" value="ECO:0007669"/>
    <property type="project" value="InterPro"/>
</dbReference>
<dbReference type="PANTHER" id="PTHR10887:SF445">
    <property type="entry name" value="NFX1-TYPE ZINC FINGER-CONTAINING PROTEIN 1"/>
    <property type="match status" value="1"/>
</dbReference>
<keyword evidence="2" id="KW-0963">Cytoplasm</keyword>
<keyword evidence="6" id="KW-0547">Nucleotide-binding</keyword>
<keyword evidence="6" id="KW-0378">Hydrolase</keyword>
<dbReference type="STRING" id="1149755.A0A2J6R1M9"/>
<keyword evidence="15" id="KW-1185">Reference proteome</keyword>
<proteinExistence type="predicted"/>
<feature type="region of interest" description="Disordered" evidence="11">
    <location>
        <begin position="87"/>
        <end position="110"/>
    </location>
</feature>
<keyword evidence="7 9" id="KW-0862">Zinc</keyword>
<dbReference type="CDD" id="cd06008">
    <property type="entry name" value="NF-X1-zinc-finger"/>
    <property type="match status" value="1"/>
</dbReference>
<comment type="subcellular location">
    <subcellularLocation>
        <location evidence="1">Cytoplasm</location>
    </subcellularLocation>
</comment>
<evidence type="ECO:0000256" key="4">
    <source>
        <dbReference type="ARBA" id="ARBA00022737"/>
    </source>
</evidence>
<keyword evidence="4" id="KW-0677">Repeat</keyword>
<dbReference type="PROSITE" id="PS51981">
    <property type="entry name" value="ZF_RZ"/>
    <property type="match status" value="1"/>
</dbReference>
<dbReference type="GO" id="GO:0005737">
    <property type="term" value="C:cytoplasm"/>
    <property type="evidence" value="ECO:0007669"/>
    <property type="project" value="UniProtKB-SubCell"/>
</dbReference>
<dbReference type="InterPro" id="IPR041367">
    <property type="entry name" value="Znf-CCCH_4"/>
</dbReference>
<keyword evidence="6" id="KW-0067">ATP-binding</keyword>
<evidence type="ECO:0000256" key="9">
    <source>
        <dbReference type="PROSITE-ProRule" id="PRU00723"/>
    </source>
</evidence>
<keyword evidence="6" id="KW-0347">Helicase</keyword>
<dbReference type="PROSITE" id="PS50103">
    <property type="entry name" value="ZF_C3H1"/>
    <property type="match status" value="1"/>
</dbReference>
<evidence type="ECO:0000313" key="14">
    <source>
        <dbReference type="EMBL" id="PMD32417.1"/>
    </source>
</evidence>
<evidence type="ECO:0000256" key="8">
    <source>
        <dbReference type="ARBA" id="ARBA00022859"/>
    </source>
</evidence>
<dbReference type="GO" id="GO:0008270">
    <property type="term" value="F:zinc ion binding"/>
    <property type="evidence" value="ECO:0007669"/>
    <property type="project" value="UniProtKB-KW"/>
</dbReference>
<feature type="domain" description="C3H1-type" evidence="12">
    <location>
        <begin position="61"/>
        <end position="89"/>
    </location>
</feature>
<evidence type="ECO:0000256" key="2">
    <source>
        <dbReference type="ARBA" id="ARBA00022490"/>
    </source>
</evidence>
<dbReference type="InterPro" id="IPR036855">
    <property type="entry name" value="Znf_CCCH_sf"/>
</dbReference>
<name>A0A2J6R1M9_HYAVF</name>
<evidence type="ECO:0000259" key="12">
    <source>
        <dbReference type="PROSITE" id="PS50103"/>
    </source>
</evidence>
<dbReference type="OrthoDB" id="2423195at2759"/>
<dbReference type="Proteomes" id="UP000235786">
    <property type="component" value="Unassembled WGS sequence"/>
</dbReference>
<dbReference type="FunFam" id="3.40.50.300:FF:001660">
    <property type="entry name" value="NF-X1 finger and helicase protein, putative"/>
    <property type="match status" value="1"/>
</dbReference>
<keyword evidence="10" id="KW-0175">Coiled coil</keyword>
<dbReference type="Pfam" id="PF13087">
    <property type="entry name" value="AAA_12"/>
    <property type="match status" value="1"/>
</dbReference>
<keyword evidence="3 9" id="KW-0479">Metal-binding</keyword>
<dbReference type="PANTHER" id="PTHR10887">
    <property type="entry name" value="DNA2/NAM7 HELICASE FAMILY"/>
    <property type="match status" value="1"/>
</dbReference>
<dbReference type="InterPro" id="IPR041677">
    <property type="entry name" value="DNA2/NAM7_AAA_11"/>
</dbReference>
<evidence type="ECO:0000256" key="1">
    <source>
        <dbReference type="ARBA" id="ARBA00004496"/>
    </source>
</evidence>
<dbReference type="GO" id="GO:0002376">
    <property type="term" value="P:immune system process"/>
    <property type="evidence" value="ECO:0007669"/>
    <property type="project" value="UniProtKB-KW"/>
</dbReference>
<dbReference type="SMART" id="SM00438">
    <property type="entry name" value="ZnF_NFX"/>
    <property type="match status" value="3"/>
</dbReference>
<evidence type="ECO:0000256" key="7">
    <source>
        <dbReference type="ARBA" id="ARBA00022833"/>
    </source>
</evidence>
<feature type="domain" description="RZ-type" evidence="13">
    <location>
        <begin position="1935"/>
        <end position="2010"/>
    </location>
</feature>
<sequence length="2010" mass="224934">MATPGERWRGSNLGGGFGGRGGYRQGAGRGWRGGDSRGNTGNRGDRWNRGDRGGRGGNIQRGGPRLCRFIEQGEHCRYGDNCAYSHDISNRNKQPTGRLADTPEQQREREDYNSWKRLVKRPPTPNDTRTIELLWNGALTILNEGDRDWKQMLPRDLDAEENYGREHIKALLSMVSHTNGRATFVALAQPFLLVITHPAMLDCLSVDTFVGGLYNFISGSNGTRAVPFFQRLCTNLAGAYCESNVSRTSVETTLITMLISLREILKREQRAAFHEELPDLINSLQNLTEATGIDDTSAAFQVIINQSSEIRAIIARANGLLADVEAPNVDGVSTTVVKSTYPRQIIVPGGHHDNDNGDITKIKILPTEDEIRSDHPEFLPSTDLDQPYFLNDLVARHLDTQFRLLRHDIFGELKEALGGLINTITDDPTLLDNSKLSLGDMRAYPYTKAHIGYVSFNRNRGVEAHVSFNQLHALRKKAAPERRKWWEDSKRLEEGSLLCFVSFINNKSSLLFLTVSEKCTDPKASYSLSSHDHIATIVTKLATRNQADLELLIQLSCQNTRGALIEFPGILLATFLPILENLQNMHRFGHLPFRQWILPDRHTIPAKPLDILPPLYARDHSFLFPLDSILKADGDRLSLSPGVSIDDVASVDELEARTSLDRGQCLALIAALTREFAFIQGPPGTGKSYLGVQLMSILLACKEKADLGPVVVVCYTNHALDQFLEHLIEIGIKKIIRIGGQSKSTILEGKNLRIVSKSEAKTKSESYLVAKSYEQLENKERLITSVLGSLHATQKKPDWANLKTHLQRRYPRIFSQFSRFDEDGFKTVRKEPFEVWNQGTKGMVLDESDALDETITTSQELIRNATRNVHGLSTLERRRLVELWVQEIHENKTDELFEFVKDSHNIHEQLEDIHDEVDRRVLQTADVIGVTTTGLAKRISVLQRVHCKVIICEEAGEVMEPHMISALLPSVEHFIQIGDHQQLRPQINNHGLSLESRQGTPYQLDRSQFERLSVGEPGRPSFPVAQLNVQRRMRPEISTLIRTTIYPRLIDHETTKNLPDVVGMRKNVFWLDHENMEEVPDADRHQKSRSNDSEVDMTHALVRHIVRQGVYRSSDIAVLTPYTGQLQKLRTRMRSDFEIVLSDRDEETLARDGFNEETAVIEEDQTSTGNRRKPLEKKKLSEFLRIATVDNFQGEESKIIIISLVRSNKEKKVGFLRTTNRINVLLSRAQHGMYLIGNADTYSNISMWAQVIRMLEATDSVGKAFGLCCPRHMDTVMQASEPLDFEKLSPEGGCQLSCDRRLIECGHKCLARCHSDSMHDVFKCPQPCQRLHTPCKHGCQKQTCGEDCGLCMVKLDNVRLPCNHLKDNVPCYQAQDPASIKCNVRVQKRVPGCNHTVEVPCFQDVATSPFRCPTACGINLACGHRCPGSCGRCNGKDADMNPIIKHQKCTKICGRHSGTCNHTCRSQCHDGTDCGLCFAPCEVRCSHSRCTLRCHQSCAPCVESCTWSCEHKGGCEMPCAAPCNRLPCNKRCSKTLSCGHRCPGICGEVCAEGYCHQCSDKLEARVDFLEMKSYGEIDVDETPVVVLGCGHFFTAESLDGILGMSEVYEVDGYGEFTGLKDVSGDLAQSIPCCPDCKCPVRQFATQRYNRVINRAVIDEMSKRFLTTGRDELRELEQRIAELERNLGITREEIMQPIRQAKAHVTSSLTQAKILEVTRILKERDAESRKLEGALKTFCNSVTDKHQPAQKLHDATVHAARKAAAAAATVDELIANLTVIDVVPALARDRRVTMGGRMVQIKTEFFILDDKFIIAQALKSTSTKALIKIPGGAPALLAVPFFQSCKKFIDECKVENLPKLAVEVSLFYASIARSFESFCQSGKMNLEKVAIHLEMAKQLLEDAQEVCKQPFQNAERLRNAVEESIRLMKKQWYEEVTAEEINAIKAAMVSGSQGIGTHSGHWYNCENGHPFAIGECGMPMELARCPECGASVGGQNHTAVGGVTRAMNMEN</sequence>
<dbReference type="CDD" id="cd17936">
    <property type="entry name" value="EEXXEc_NFX1"/>
    <property type="match status" value="1"/>
</dbReference>
<dbReference type="InterPro" id="IPR045055">
    <property type="entry name" value="DNA2/NAM7-like"/>
</dbReference>
<feature type="compositionally biased region" description="Basic and acidic residues" evidence="11">
    <location>
        <begin position="43"/>
        <end position="54"/>
    </location>
</feature>
<dbReference type="InterPro" id="IPR000967">
    <property type="entry name" value="Znf_NFX1"/>
</dbReference>
<dbReference type="CDD" id="cd18808">
    <property type="entry name" value="SF1_C_Upf1"/>
    <property type="match status" value="1"/>
</dbReference>
<dbReference type="InterPro" id="IPR027417">
    <property type="entry name" value="P-loop_NTPase"/>
</dbReference>